<dbReference type="Gene3D" id="2.60.40.10">
    <property type="entry name" value="Immunoglobulins"/>
    <property type="match status" value="1"/>
</dbReference>
<dbReference type="AlphaFoldDB" id="A0A8S4BLP6"/>
<dbReference type="GO" id="GO:0009897">
    <property type="term" value="C:external side of plasma membrane"/>
    <property type="evidence" value="ECO:0007669"/>
    <property type="project" value="TreeGrafter"/>
</dbReference>
<keyword evidence="4" id="KW-1185">Reference proteome</keyword>
<reference evidence="3" key="1">
    <citation type="submission" date="2021-05" db="EMBL/GenBank/DDBJ databases">
        <authorList>
            <person name="Tigano A."/>
        </authorList>
    </citation>
    <scope>NUCLEOTIDE SEQUENCE</scope>
</reference>
<dbReference type="InterPro" id="IPR013783">
    <property type="entry name" value="Ig-like_fold"/>
</dbReference>
<dbReference type="GO" id="GO:0070374">
    <property type="term" value="P:positive regulation of ERK1 and ERK2 cascade"/>
    <property type="evidence" value="ECO:0007669"/>
    <property type="project" value="TreeGrafter"/>
</dbReference>
<evidence type="ECO:0000313" key="3">
    <source>
        <dbReference type="EMBL" id="CAG6008458.1"/>
    </source>
</evidence>
<dbReference type="CDD" id="cd00096">
    <property type="entry name" value="Ig"/>
    <property type="match status" value="1"/>
</dbReference>
<protein>
    <submittedName>
        <fullName evidence="3">(Atlantic silverside) hypothetical protein</fullName>
    </submittedName>
</protein>
<dbReference type="PANTHER" id="PTHR11422:SF5">
    <property type="entry name" value="DIVERSE IMMUNOGLOBULIN DOMAIN-CONTAINING PROTEIN 1.1 ISOFORM X1-RELATED"/>
    <property type="match status" value="1"/>
</dbReference>
<dbReference type="GO" id="GO:0042110">
    <property type="term" value="P:T cell activation"/>
    <property type="evidence" value="ECO:0007669"/>
    <property type="project" value="TreeGrafter"/>
</dbReference>
<keyword evidence="1" id="KW-0472">Membrane</keyword>
<dbReference type="GO" id="GO:0035723">
    <property type="term" value="P:interleukin-15-mediated signaling pathway"/>
    <property type="evidence" value="ECO:0007669"/>
    <property type="project" value="TreeGrafter"/>
</dbReference>
<gene>
    <name evidence="3" type="ORF">MMEN_LOCUS18885</name>
</gene>
<dbReference type="GO" id="GO:0042289">
    <property type="term" value="F:MHC class II protein binding"/>
    <property type="evidence" value="ECO:0007669"/>
    <property type="project" value="TreeGrafter"/>
</dbReference>
<keyword evidence="1" id="KW-0812">Transmembrane</keyword>
<dbReference type="GO" id="GO:0045121">
    <property type="term" value="C:membrane raft"/>
    <property type="evidence" value="ECO:0007669"/>
    <property type="project" value="TreeGrafter"/>
</dbReference>
<dbReference type="PANTHER" id="PTHR11422">
    <property type="entry name" value="T-CELL SURFACE GLYCOPROTEIN CD4"/>
    <property type="match status" value="1"/>
</dbReference>
<evidence type="ECO:0000259" key="2">
    <source>
        <dbReference type="PROSITE" id="PS50835"/>
    </source>
</evidence>
<name>A0A8S4BLP6_9TELE</name>
<dbReference type="Proteomes" id="UP000677803">
    <property type="component" value="Unassembled WGS sequence"/>
</dbReference>
<evidence type="ECO:0000313" key="4">
    <source>
        <dbReference type="Proteomes" id="UP000677803"/>
    </source>
</evidence>
<feature type="transmembrane region" description="Helical" evidence="1">
    <location>
        <begin position="213"/>
        <end position="232"/>
    </location>
</feature>
<dbReference type="InterPro" id="IPR007110">
    <property type="entry name" value="Ig-like_dom"/>
</dbReference>
<dbReference type="GO" id="GO:1990782">
    <property type="term" value="F:protein tyrosine kinase binding"/>
    <property type="evidence" value="ECO:0007669"/>
    <property type="project" value="TreeGrafter"/>
</dbReference>
<feature type="domain" description="Ig-like" evidence="2">
    <location>
        <begin position="76"/>
        <end position="186"/>
    </location>
</feature>
<keyword evidence="1" id="KW-1133">Transmembrane helix</keyword>
<accession>A0A8S4BLP6</accession>
<dbReference type="OrthoDB" id="8964201at2759"/>
<organism evidence="3 4">
    <name type="scientific">Menidia menidia</name>
    <name type="common">Atlantic silverside</name>
    <dbReference type="NCBI Taxonomy" id="238744"/>
    <lineage>
        <taxon>Eukaryota</taxon>
        <taxon>Metazoa</taxon>
        <taxon>Chordata</taxon>
        <taxon>Craniata</taxon>
        <taxon>Vertebrata</taxon>
        <taxon>Euteleostomi</taxon>
        <taxon>Actinopterygii</taxon>
        <taxon>Neopterygii</taxon>
        <taxon>Teleostei</taxon>
        <taxon>Neoteleostei</taxon>
        <taxon>Acanthomorphata</taxon>
        <taxon>Ovalentaria</taxon>
        <taxon>Atherinomorphae</taxon>
        <taxon>Atheriniformes</taxon>
        <taxon>Atherinopsidae</taxon>
        <taxon>Menidiinae</taxon>
        <taxon>Menidia</taxon>
    </lineage>
</organism>
<dbReference type="InterPro" id="IPR036179">
    <property type="entry name" value="Ig-like_dom_sf"/>
</dbReference>
<proteinExistence type="predicted"/>
<dbReference type="SUPFAM" id="SSF48726">
    <property type="entry name" value="Immunoglobulin"/>
    <property type="match status" value="2"/>
</dbReference>
<dbReference type="EMBL" id="CAJRST010037777">
    <property type="protein sequence ID" value="CAG6008458.1"/>
    <property type="molecule type" value="Genomic_DNA"/>
</dbReference>
<evidence type="ECO:0000256" key="1">
    <source>
        <dbReference type="SAM" id="Phobius"/>
    </source>
</evidence>
<comment type="caution">
    <text evidence="3">The sequence shown here is derived from an EMBL/GenBank/DDBJ whole genome shotgun (WGS) entry which is preliminary data.</text>
</comment>
<sequence>PCSRARARPPPDCSNITWTFFRSGRVRHTEEVRGGRVRAGSDKAERMTVARNCSVVLRALRVDDAGSYVCVEGQRPRADVYVSVLAVGSRSPVSQLRAGGRLALSCVLHTYYDAGSCKPYSSSAFGLQWREDGHALPARGTRHQLVENGRCNITLVATLQPEDDNRRWTCLVNTSEHSQAAAVDIRSSFLIQRRPPAAPPTPPAGPCPARPPISRIVLVVALPLMVVFVWLFSWRADHKRDKTPAVSLRLQEVHRL</sequence>
<dbReference type="PROSITE" id="PS50835">
    <property type="entry name" value="IG_LIKE"/>
    <property type="match status" value="1"/>
</dbReference>
<feature type="non-terminal residue" evidence="3">
    <location>
        <position position="256"/>
    </location>
</feature>